<dbReference type="Proteomes" id="UP001214530">
    <property type="component" value="Chromosome"/>
</dbReference>
<reference evidence="2" key="1">
    <citation type="submission" date="2023-03" db="EMBL/GenBank/DDBJ databases">
        <title>Andean soil-derived lignocellulolytic bacterial consortium as a source of novel taxa and putative plastic-active enzymes.</title>
        <authorList>
            <person name="Diaz-Garcia L."/>
            <person name="Chuvochina M."/>
            <person name="Feuerriegel G."/>
            <person name="Bunk B."/>
            <person name="Sproer C."/>
            <person name="Streit W.R."/>
            <person name="Rodriguez L.M."/>
            <person name="Overmann J."/>
            <person name="Jimenez D.J."/>
        </authorList>
    </citation>
    <scope>NUCLEOTIDE SEQUENCE</scope>
    <source>
        <strain evidence="2">MAG 3858</strain>
    </source>
</reference>
<feature type="transmembrane region" description="Helical" evidence="1">
    <location>
        <begin position="186"/>
        <end position="206"/>
    </location>
</feature>
<feature type="transmembrane region" description="Helical" evidence="1">
    <location>
        <begin position="35"/>
        <end position="57"/>
    </location>
</feature>
<name>A0AAJ6B8X7_9SPHI</name>
<dbReference type="AlphaFoldDB" id="A0AAJ6B8X7"/>
<feature type="transmembrane region" description="Helical" evidence="1">
    <location>
        <begin position="86"/>
        <end position="104"/>
    </location>
</feature>
<evidence type="ECO:0000313" key="2">
    <source>
        <dbReference type="EMBL" id="WEK21349.1"/>
    </source>
</evidence>
<dbReference type="EMBL" id="CP119313">
    <property type="protein sequence ID" value="WEK21349.1"/>
    <property type="molecule type" value="Genomic_DNA"/>
</dbReference>
<keyword evidence="1" id="KW-1133">Transmembrane helix</keyword>
<feature type="transmembrane region" description="Helical" evidence="1">
    <location>
        <begin position="147"/>
        <end position="166"/>
    </location>
</feature>
<gene>
    <name evidence="2" type="ORF">P0Y49_09365</name>
</gene>
<organism evidence="2 3">
    <name type="scientific">Candidatus Pedobacter colombiensis</name>
    <dbReference type="NCBI Taxonomy" id="3121371"/>
    <lineage>
        <taxon>Bacteria</taxon>
        <taxon>Pseudomonadati</taxon>
        <taxon>Bacteroidota</taxon>
        <taxon>Sphingobacteriia</taxon>
        <taxon>Sphingobacteriales</taxon>
        <taxon>Sphingobacteriaceae</taxon>
        <taxon>Pedobacter</taxon>
    </lineage>
</organism>
<sequence length="211" mass="24685">MLLNFILYGVYLLCLLIVIWLGAVRLRIMEQPARIFYVLILISFVSELTASGIEYFIGDNHNVYNVTDIIQMFTVCLYFTACLKKWWIVALGYFSIAFGVYDYFWLQQEDLINNYFLLWCGIVVISLCLYMMVFLSHREGHEKLTRFAHFWFSAALMFYWTVDLLNSQVFNSAAELNKDYAAMLNAMHIVTNIIAYGIIGFGFWCLPKLIQ</sequence>
<feature type="transmembrane region" description="Helical" evidence="1">
    <location>
        <begin position="63"/>
        <end position="79"/>
    </location>
</feature>
<feature type="transmembrane region" description="Helical" evidence="1">
    <location>
        <begin position="116"/>
        <end position="135"/>
    </location>
</feature>
<keyword evidence="1" id="KW-0812">Transmembrane</keyword>
<protein>
    <submittedName>
        <fullName evidence="2">Uncharacterized protein</fullName>
    </submittedName>
</protein>
<evidence type="ECO:0000313" key="3">
    <source>
        <dbReference type="Proteomes" id="UP001214530"/>
    </source>
</evidence>
<feature type="transmembrane region" description="Helical" evidence="1">
    <location>
        <begin position="6"/>
        <end position="23"/>
    </location>
</feature>
<proteinExistence type="predicted"/>
<evidence type="ECO:0000256" key="1">
    <source>
        <dbReference type="SAM" id="Phobius"/>
    </source>
</evidence>
<keyword evidence="1" id="KW-0472">Membrane</keyword>
<accession>A0AAJ6B8X7</accession>